<dbReference type="InterPro" id="IPR047343">
    <property type="entry name" value="RUSC1_2"/>
</dbReference>
<dbReference type="InterPro" id="IPR004012">
    <property type="entry name" value="Run_dom"/>
</dbReference>
<keyword evidence="2" id="KW-1185">Reference proteome</keyword>
<dbReference type="PROSITE" id="PS50826">
    <property type="entry name" value="RUN"/>
    <property type="match status" value="1"/>
</dbReference>
<evidence type="ECO:0000313" key="3">
    <source>
        <dbReference type="WBParaSite" id="Hba_19448"/>
    </source>
</evidence>
<protein>
    <submittedName>
        <fullName evidence="3">RUN domain-containing protein</fullName>
    </submittedName>
</protein>
<accession>A0A1I7XPI3</accession>
<organism evidence="2 3">
    <name type="scientific">Heterorhabditis bacteriophora</name>
    <name type="common">Entomopathogenic nematode worm</name>
    <dbReference type="NCBI Taxonomy" id="37862"/>
    <lineage>
        <taxon>Eukaryota</taxon>
        <taxon>Metazoa</taxon>
        <taxon>Ecdysozoa</taxon>
        <taxon>Nematoda</taxon>
        <taxon>Chromadorea</taxon>
        <taxon>Rhabditida</taxon>
        <taxon>Rhabditina</taxon>
        <taxon>Rhabditomorpha</taxon>
        <taxon>Strongyloidea</taxon>
        <taxon>Heterorhabditidae</taxon>
        <taxon>Heterorhabditis</taxon>
    </lineage>
</organism>
<proteinExistence type="predicted"/>
<evidence type="ECO:0000313" key="2">
    <source>
        <dbReference type="Proteomes" id="UP000095283"/>
    </source>
</evidence>
<dbReference type="PANTHER" id="PTHR15591:SF13">
    <property type="entry name" value="RUN DOMAIN-CONTAINING PROTEIN"/>
    <property type="match status" value="1"/>
</dbReference>
<dbReference type="PANTHER" id="PTHR15591">
    <property type="entry name" value="RUN AND SH3 DOMAIN CONTAINING"/>
    <property type="match status" value="1"/>
</dbReference>
<reference evidence="3" key="1">
    <citation type="submission" date="2016-11" db="UniProtKB">
        <authorList>
            <consortium name="WormBaseParasite"/>
        </authorList>
    </citation>
    <scope>IDENTIFICATION</scope>
</reference>
<dbReference type="Proteomes" id="UP000095283">
    <property type="component" value="Unplaced"/>
</dbReference>
<dbReference type="Gene3D" id="1.20.58.900">
    <property type="match status" value="1"/>
</dbReference>
<sequence length="330" mass="36957">MLLMRAHFLNRMRNYSSPQIQIVLIVIDPNHVEHASDWAHSSSSRHVLCDCSLDVPESEHDLIPRPSRSASRQSIRIRELSIVGLPIYSSKRSLVETVVEGVAALARGDGPSKLVAALRILVEDGLNPDVSIWKMIKIVTAPGPATKDVYSIVRNLDSCEKSDNSRADIFFEELCKENSLDCWLCYVVLKENVLRRLYSEGGFLLRAPTAYRSLLWRLVDSLALIPDSRVPKSSSVPARLFVIPNQKPSRIPLPKNRPPMSRTLSLTRSISSPLASVLSDMCEPGRLTVSRGESVRVLSRRGHFAQCYRVHRRRSHVSTGIIPLANLLIQ</sequence>
<feature type="domain" description="RUN" evidence="1">
    <location>
        <begin position="105"/>
        <end position="235"/>
    </location>
</feature>
<dbReference type="InterPro" id="IPR037213">
    <property type="entry name" value="Run_dom_sf"/>
</dbReference>
<evidence type="ECO:0000259" key="1">
    <source>
        <dbReference type="PROSITE" id="PS50826"/>
    </source>
</evidence>
<dbReference type="SMART" id="SM00593">
    <property type="entry name" value="RUN"/>
    <property type="match status" value="1"/>
</dbReference>
<dbReference type="AlphaFoldDB" id="A0A1I7XPI3"/>
<dbReference type="GO" id="GO:0031410">
    <property type="term" value="C:cytoplasmic vesicle"/>
    <property type="evidence" value="ECO:0007669"/>
    <property type="project" value="TreeGrafter"/>
</dbReference>
<name>A0A1I7XPI3_HETBA</name>
<dbReference type="WBParaSite" id="Hba_19448">
    <property type="protein sequence ID" value="Hba_19448"/>
    <property type="gene ID" value="Hba_19448"/>
</dbReference>